<dbReference type="EnsemblFungi" id="EJT74415">
    <property type="protein sequence ID" value="EJT74415"/>
    <property type="gene ID" value="GGTG_08256"/>
</dbReference>
<keyword evidence="7" id="KW-1185">Reference proteome</keyword>
<reference evidence="5" key="3">
    <citation type="submission" date="2010-09" db="EMBL/GenBank/DDBJ databases">
        <title>Annotation of Gaeumannomyces graminis var. tritici R3-111a-1.</title>
        <authorList>
            <consortium name="The Broad Institute Genome Sequencing Platform"/>
            <person name="Ma L.-J."/>
            <person name="Dead R."/>
            <person name="Young S.K."/>
            <person name="Zeng Q."/>
            <person name="Gargeya S."/>
            <person name="Fitzgerald M."/>
            <person name="Haas B."/>
            <person name="Abouelleil A."/>
            <person name="Alvarado L."/>
            <person name="Arachchi H.M."/>
            <person name="Berlin A."/>
            <person name="Brown A."/>
            <person name="Chapman S.B."/>
            <person name="Chen Z."/>
            <person name="Dunbar C."/>
            <person name="Freedman E."/>
            <person name="Gearin G."/>
            <person name="Gellesch M."/>
            <person name="Goldberg J."/>
            <person name="Griggs A."/>
            <person name="Gujja S."/>
            <person name="Heiman D."/>
            <person name="Howarth C."/>
            <person name="Larson L."/>
            <person name="Lui A."/>
            <person name="MacDonald P.J.P."/>
            <person name="Mehta T."/>
            <person name="Montmayeur A."/>
            <person name="Murphy C."/>
            <person name="Neiman D."/>
            <person name="Pearson M."/>
            <person name="Priest M."/>
            <person name="Roberts A."/>
            <person name="Saif S."/>
            <person name="Shea T."/>
            <person name="Shenoy N."/>
            <person name="Sisk P."/>
            <person name="Stolte C."/>
            <person name="Sykes S."/>
            <person name="Yandava C."/>
            <person name="Wortman J."/>
            <person name="Nusbaum C."/>
            <person name="Birren B."/>
        </authorList>
    </citation>
    <scope>NUCLEOTIDE SEQUENCE</scope>
    <source>
        <strain evidence="5">R3-111a-1</strain>
    </source>
</reference>
<dbReference type="PANTHER" id="PTHR21245">
    <property type="entry name" value="HETEROGENEOUS NUCLEAR RIBONUCLEOPROTEIN"/>
    <property type="match status" value="1"/>
</dbReference>
<dbReference type="InterPro" id="IPR000504">
    <property type="entry name" value="RRM_dom"/>
</dbReference>
<dbReference type="FunFam" id="3.30.70.330:FF:000736">
    <property type="entry name" value="Polyadenylate-binding protein, putative"/>
    <property type="match status" value="1"/>
</dbReference>
<dbReference type="OrthoDB" id="410044at2759"/>
<evidence type="ECO:0000256" key="1">
    <source>
        <dbReference type="ARBA" id="ARBA00022884"/>
    </source>
</evidence>
<dbReference type="SMART" id="SM00360">
    <property type="entry name" value="RRM"/>
    <property type="match status" value="2"/>
</dbReference>
<name>J3P419_GAET3</name>
<evidence type="ECO:0000313" key="5">
    <source>
        <dbReference type="EMBL" id="EJT74415.1"/>
    </source>
</evidence>
<dbReference type="VEuPathDB" id="FungiDB:GGTG_08256"/>
<dbReference type="CDD" id="cd00590">
    <property type="entry name" value="RRM_SF"/>
    <property type="match status" value="1"/>
</dbReference>
<evidence type="ECO:0000313" key="7">
    <source>
        <dbReference type="Proteomes" id="UP000006039"/>
    </source>
</evidence>
<organism evidence="5">
    <name type="scientific">Gaeumannomyces tritici (strain R3-111a-1)</name>
    <name type="common">Wheat and barley take-all root rot fungus</name>
    <name type="synonym">Gaeumannomyces graminis var. tritici</name>
    <dbReference type="NCBI Taxonomy" id="644352"/>
    <lineage>
        <taxon>Eukaryota</taxon>
        <taxon>Fungi</taxon>
        <taxon>Dikarya</taxon>
        <taxon>Ascomycota</taxon>
        <taxon>Pezizomycotina</taxon>
        <taxon>Sordariomycetes</taxon>
        <taxon>Sordariomycetidae</taxon>
        <taxon>Magnaporthales</taxon>
        <taxon>Magnaporthaceae</taxon>
        <taxon>Gaeumannomyces</taxon>
    </lineage>
</organism>
<evidence type="ECO:0000256" key="3">
    <source>
        <dbReference type="SAM" id="MobiDB-lite"/>
    </source>
</evidence>
<proteinExistence type="predicted"/>
<reference evidence="6" key="5">
    <citation type="submission" date="2018-04" db="UniProtKB">
        <authorList>
            <consortium name="EnsemblFungi"/>
        </authorList>
    </citation>
    <scope>IDENTIFICATION</scope>
    <source>
        <strain evidence="6">R3-111a-1</strain>
    </source>
</reference>
<reference evidence="7" key="1">
    <citation type="submission" date="2010-07" db="EMBL/GenBank/DDBJ databases">
        <title>The genome sequence of Gaeumannomyces graminis var. tritici strain R3-111a-1.</title>
        <authorList>
            <consortium name="The Broad Institute Genome Sequencing Platform"/>
            <person name="Ma L.-J."/>
            <person name="Dead R."/>
            <person name="Young S."/>
            <person name="Zeng Q."/>
            <person name="Koehrsen M."/>
            <person name="Alvarado L."/>
            <person name="Berlin A."/>
            <person name="Chapman S.B."/>
            <person name="Chen Z."/>
            <person name="Freedman E."/>
            <person name="Gellesch M."/>
            <person name="Goldberg J."/>
            <person name="Griggs A."/>
            <person name="Gujja S."/>
            <person name="Heilman E.R."/>
            <person name="Heiman D."/>
            <person name="Hepburn T."/>
            <person name="Howarth C."/>
            <person name="Jen D."/>
            <person name="Larson L."/>
            <person name="Mehta T."/>
            <person name="Neiman D."/>
            <person name="Pearson M."/>
            <person name="Roberts A."/>
            <person name="Saif S."/>
            <person name="Shea T."/>
            <person name="Shenoy N."/>
            <person name="Sisk P."/>
            <person name="Stolte C."/>
            <person name="Sykes S."/>
            <person name="Walk T."/>
            <person name="White J."/>
            <person name="Yandava C."/>
            <person name="Haas B."/>
            <person name="Nusbaum C."/>
            <person name="Birren B."/>
        </authorList>
    </citation>
    <scope>NUCLEOTIDE SEQUENCE [LARGE SCALE GENOMIC DNA]</scope>
    <source>
        <strain evidence="7">R3-111a-1</strain>
    </source>
</reference>
<dbReference type="InterPro" id="IPR035979">
    <property type="entry name" value="RBD_domain_sf"/>
</dbReference>
<evidence type="ECO:0000313" key="6">
    <source>
        <dbReference type="EnsemblFungi" id="EJT74415"/>
    </source>
</evidence>
<dbReference type="EMBL" id="GL385398">
    <property type="protein sequence ID" value="EJT74415.1"/>
    <property type="molecule type" value="Genomic_DNA"/>
</dbReference>
<dbReference type="Gene3D" id="3.30.70.330">
    <property type="match status" value="2"/>
</dbReference>
<sequence length="668" mass="72997">MTASDGDDDGFVARWVARNRQGSAPDLPAMTHRNHARVSSIGSSTDNEDGGVRLSALSLNDSSDRVESRHSEIIDHASSGSQAMFTTRPLVTEPRNVEDGSRPRFELGERPSGDVFLSEPGQLSGGRLGNSRLAIVQRDEIVHGTGEGLGSPTRLSRDQQDNSPVTVIRRDMAMHGSGSLGSPAHLLRNRSSNISGRHQVGGVDAQGIYPPTACVFVANLPEPKEDRALEAAVTREFSKFGTVFIKIRRDPHNMPFAFCQYTNNADAKMAMELAKGAMILGRPCRTEMVKANRAFFIYRHRGGPITLEEAKSVLEPYGALVRADYSPSLQKELGVDAAVIVEFSTFDLTRDLHSAFRNNDIYCVDAFDSRRGLPRRTDADEAFLNQYDIDRRSIFVGNLPVHIEEDAVMELCSIIGKVNKVQLIKKTNSFGTRAFAFVEFDRADTPEIAVSQLHDHYFRGCHIRVERKVGREQTPHRVRSQYLSQTRSLDKMGDNFAPATPRAQPSVDRLNQRNAPDGQPAPALAQPSPALAQSVSPALGHPVSPAWNWMHPGQSPTQLALNSQAFIGGPGTSYGTQIGHPTAPVTPQSPESFNPYAAAYYSPIWPSFPFVQNPIAGAMSSFYTTYGAPNVAGFLDQENSSGDLDTPTRTHRATTGNQDQTRGDTDAA</sequence>
<feature type="region of interest" description="Disordered" evidence="3">
    <location>
        <begin position="637"/>
        <end position="668"/>
    </location>
</feature>
<reference evidence="6" key="4">
    <citation type="journal article" date="2015" name="G3 (Bethesda)">
        <title>Genome sequences of three phytopathogenic species of the Magnaporthaceae family of fungi.</title>
        <authorList>
            <person name="Okagaki L.H."/>
            <person name="Nunes C.C."/>
            <person name="Sailsbery J."/>
            <person name="Clay B."/>
            <person name="Brown D."/>
            <person name="John T."/>
            <person name="Oh Y."/>
            <person name="Young N."/>
            <person name="Fitzgerald M."/>
            <person name="Haas B.J."/>
            <person name="Zeng Q."/>
            <person name="Young S."/>
            <person name="Adiconis X."/>
            <person name="Fan L."/>
            <person name="Levin J.Z."/>
            <person name="Mitchell T.K."/>
            <person name="Okubara P.A."/>
            <person name="Farman M.L."/>
            <person name="Kohn L.M."/>
            <person name="Birren B."/>
            <person name="Ma L.-J."/>
            <person name="Dean R.A."/>
        </authorList>
    </citation>
    <scope>NUCLEOTIDE SEQUENCE</scope>
    <source>
        <strain evidence="6">R3-111a-1</strain>
    </source>
</reference>
<dbReference type="Pfam" id="PF00076">
    <property type="entry name" value="RRM_1"/>
    <property type="match status" value="2"/>
</dbReference>
<protein>
    <recommendedName>
        <fullName evidence="4">RRM domain-containing protein</fullName>
    </recommendedName>
</protein>
<dbReference type="InterPro" id="IPR012677">
    <property type="entry name" value="Nucleotide-bd_a/b_plait_sf"/>
</dbReference>
<dbReference type="eggNOG" id="ENOG502QUGB">
    <property type="taxonomic scope" value="Eukaryota"/>
</dbReference>
<evidence type="ECO:0000256" key="2">
    <source>
        <dbReference type="PROSITE-ProRule" id="PRU00176"/>
    </source>
</evidence>
<reference evidence="5" key="2">
    <citation type="submission" date="2010-07" db="EMBL/GenBank/DDBJ databases">
        <authorList>
            <consortium name="The Broad Institute Genome Sequencing Platform"/>
            <consortium name="Broad Institute Genome Sequencing Center for Infectious Disease"/>
            <person name="Ma L.-J."/>
            <person name="Dead R."/>
            <person name="Young S."/>
            <person name="Zeng Q."/>
            <person name="Koehrsen M."/>
            <person name="Alvarado L."/>
            <person name="Berlin A."/>
            <person name="Chapman S.B."/>
            <person name="Chen Z."/>
            <person name="Freedman E."/>
            <person name="Gellesch M."/>
            <person name="Goldberg J."/>
            <person name="Griggs A."/>
            <person name="Gujja S."/>
            <person name="Heilman E.R."/>
            <person name="Heiman D."/>
            <person name="Hepburn T."/>
            <person name="Howarth C."/>
            <person name="Jen D."/>
            <person name="Larson L."/>
            <person name="Mehta T."/>
            <person name="Neiman D."/>
            <person name="Pearson M."/>
            <person name="Roberts A."/>
            <person name="Saif S."/>
            <person name="Shea T."/>
            <person name="Shenoy N."/>
            <person name="Sisk P."/>
            <person name="Stolte C."/>
            <person name="Sykes S."/>
            <person name="Walk T."/>
            <person name="White J."/>
            <person name="Yandava C."/>
            <person name="Haas B."/>
            <person name="Nusbaum C."/>
            <person name="Birren B."/>
        </authorList>
    </citation>
    <scope>NUCLEOTIDE SEQUENCE</scope>
    <source>
        <strain evidence="5">R3-111a-1</strain>
    </source>
</reference>
<gene>
    <name evidence="6" type="primary">20348714</name>
    <name evidence="5" type="ORF">GGTG_08256</name>
</gene>
<feature type="compositionally biased region" description="Basic and acidic residues" evidence="3">
    <location>
        <begin position="95"/>
        <end position="112"/>
    </location>
</feature>
<dbReference type="PROSITE" id="PS50102">
    <property type="entry name" value="RRM"/>
    <property type="match status" value="2"/>
</dbReference>
<dbReference type="HOGENOM" id="CLU_411045_0_0_1"/>
<feature type="compositionally biased region" description="Low complexity" evidence="3">
    <location>
        <begin position="520"/>
        <end position="534"/>
    </location>
</feature>
<dbReference type="STRING" id="644352.J3P419"/>
<accession>J3P419</accession>
<dbReference type="RefSeq" id="XP_009224359.1">
    <property type="nucleotide sequence ID" value="XM_009226095.1"/>
</dbReference>
<dbReference type="SUPFAM" id="SSF54928">
    <property type="entry name" value="RNA-binding domain, RBD"/>
    <property type="match status" value="2"/>
</dbReference>
<feature type="region of interest" description="Disordered" evidence="3">
    <location>
        <begin position="94"/>
        <end position="123"/>
    </location>
</feature>
<dbReference type="AlphaFoldDB" id="J3P419"/>
<feature type="domain" description="RRM" evidence="4">
    <location>
        <begin position="213"/>
        <end position="291"/>
    </location>
</feature>
<evidence type="ECO:0000259" key="4">
    <source>
        <dbReference type="PROSITE" id="PS50102"/>
    </source>
</evidence>
<feature type="region of interest" description="Disordered" evidence="3">
    <location>
        <begin position="470"/>
        <end position="537"/>
    </location>
</feature>
<dbReference type="Proteomes" id="UP000006039">
    <property type="component" value="Unassembled WGS sequence"/>
</dbReference>
<dbReference type="GO" id="GO:0003723">
    <property type="term" value="F:RNA binding"/>
    <property type="evidence" value="ECO:0007669"/>
    <property type="project" value="UniProtKB-UniRule"/>
</dbReference>
<dbReference type="GeneID" id="20348714"/>
<feature type="domain" description="RRM" evidence="4">
    <location>
        <begin position="392"/>
        <end position="470"/>
    </location>
</feature>
<keyword evidence="1 2" id="KW-0694">RNA-binding</keyword>